<dbReference type="SUPFAM" id="SSF47954">
    <property type="entry name" value="Cyclin-like"/>
    <property type="match status" value="2"/>
</dbReference>
<dbReference type="Proteomes" id="UP001596443">
    <property type="component" value="Unassembled WGS sequence"/>
</dbReference>
<proteinExistence type="inferred from homology"/>
<dbReference type="PROSITE" id="PS00782">
    <property type="entry name" value="TFIIB"/>
    <property type="match status" value="1"/>
</dbReference>
<evidence type="ECO:0000259" key="6">
    <source>
        <dbReference type="SMART" id="SM00385"/>
    </source>
</evidence>
<protein>
    <recommendedName>
        <fullName evidence="2">Transcription initiation factor IIB</fullName>
    </recommendedName>
</protein>
<evidence type="ECO:0000256" key="4">
    <source>
        <dbReference type="ARBA" id="ARBA00023015"/>
    </source>
</evidence>
<dbReference type="RefSeq" id="WP_284061306.1">
    <property type="nucleotide sequence ID" value="NZ_CP126158.1"/>
</dbReference>
<dbReference type="PANTHER" id="PTHR11618">
    <property type="entry name" value="TRANSCRIPTION INITIATION FACTOR IIB-RELATED"/>
    <property type="match status" value="1"/>
</dbReference>
<sequence length="314" mass="33626">MTTEIDYFDEQYDDEYGGELPTATCPECEGGLRTDGGETACTACGLLIDEYRYDHGATPRSFAECDQSREQVGAPLTETRHDRGLSTTIGRGRDANGAFLTGKKRAQLQRLRREDSRGLFASKAERNLAAALSEIARLTSALELDRATRELASRIYREAQTHDLIVGRSIEGMAAASVYAGCRCGSSTRTLASIAAVSHCSTEEIRARYSVLNTELGLEAEPPTPMETLARLASEFDVPAAVRARATDVATAVFEVKRGTGCNPAGIAAACVYLAAREHDVPLLQRAVAEAAGVTDVTLRARMNDAAAIGAIES</sequence>
<dbReference type="GeneID" id="81210234"/>
<comment type="similarity">
    <text evidence="1">Belongs to the TFIIB family.</text>
</comment>
<dbReference type="InterPro" id="IPR013150">
    <property type="entry name" value="TFIIB_cyclin"/>
</dbReference>
<evidence type="ECO:0000313" key="7">
    <source>
        <dbReference type="EMBL" id="MFC6787124.1"/>
    </source>
</evidence>
<keyword evidence="8" id="KW-1185">Reference proteome</keyword>
<keyword evidence="4" id="KW-0805">Transcription regulation</keyword>
<keyword evidence="3" id="KW-0677">Repeat</keyword>
<evidence type="ECO:0000256" key="2">
    <source>
        <dbReference type="ARBA" id="ARBA00013932"/>
    </source>
</evidence>
<dbReference type="PRINTS" id="PR00685">
    <property type="entry name" value="TIFACTORIIB"/>
</dbReference>
<dbReference type="InterPro" id="IPR023486">
    <property type="entry name" value="TFIIB_CS"/>
</dbReference>
<dbReference type="EMBL" id="JBHSWX010000012">
    <property type="protein sequence ID" value="MFC6787124.1"/>
    <property type="molecule type" value="Genomic_DNA"/>
</dbReference>
<dbReference type="Pfam" id="PF00382">
    <property type="entry name" value="TFIIB"/>
    <property type="match status" value="2"/>
</dbReference>
<dbReference type="PANTHER" id="PTHR11618:SF13">
    <property type="entry name" value="TRANSCRIPTION INITIATION FACTOR IIB"/>
    <property type="match status" value="1"/>
</dbReference>
<dbReference type="Gene3D" id="1.10.472.170">
    <property type="match status" value="1"/>
</dbReference>
<dbReference type="InterPro" id="IPR013763">
    <property type="entry name" value="Cyclin-like_dom"/>
</dbReference>
<feature type="domain" description="Cyclin-like" evidence="6">
    <location>
        <begin position="227"/>
        <end position="308"/>
    </location>
</feature>
<dbReference type="SUPFAM" id="SSF57783">
    <property type="entry name" value="Zinc beta-ribbon"/>
    <property type="match status" value="1"/>
</dbReference>
<dbReference type="Gene3D" id="1.10.472.10">
    <property type="entry name" value="Cyclin-like"/>
    <property type="match status" value="1"/>
</dbReference>
<name>A0ABD5THJ6_9EURY</name>
<dbReference type="SMART" id="SM00385">
    <property type="entry name" value="CYCLIN"/>
    <property type="match status" value="2"/>
</dbReference>
<reference evidence="7 8" key="1">
    <citation type="journal article" date="2019" name="Int. J. Syst. Evol. Microbiol.">
        <title>The Global Catalogue of Microorganisms (GCM) 10K type strain sequencing project: providing services to taxonomists for standard genome sequencing and annotation.</title>
        <authorList>
            <consortium name="The Broad Institute Genomics Platform"/>
            <consortium name="The Broad Institute Genome Sequencing Center for Infectious Disease"/>
            <person name="Wu L."/>
            <person name="Ma J."/>
        </authorList>
    </citation>
    <scope>NUCLEOTIDE SEQUENCE [LARGE SCALE GENOMIC DNA]</scope>
    <source>
        <strain evidence="7 8">SYNS20</strain>
    </source>
</reference>
<evidence type="ECO:0000256" key="5">
    <source>
        <dbReference type="ARBA" id="ARBA00023163"/>
    </source>
</evidence>
<comment type="caution">
    <text evidence="7">The sequence shown here is derived from an EMBL/GenBank/DDBJ whole genome shotgun (WGS) entry which is preliminary data.</text>
</comment>
<evidence type="ECO:0000256" key="3">
    <source>
        <dbReference type="ARBA" id="ARBA00022737"/>
    </source>
</evidence>
<gene>
    <name evidence="7" type="ORF">ACFQFD_14300</name>
</gene>
<evidence type="ECO:0000256" key="1">
    <source>
        <dbReference type="ARBA" id="ARBA00010857"/>
    </source>
</evidence>
<keyword evidence="5" id="KW-0804">Transcription</keyword>
<dbReference type="AlphaFoldDB" id="A0ABD5THJ6"/>
<organism evidence="7 8">
    <name type="scientific">Halobaculum halobium</name>
    <dbReference type="NCBI Taxonomy" id="3032281"/>
    <lineage>
        <taxon>Archaea</taxon>
        <taxon>Methanobacteriati</taxon>
        <taxon>Methanobacteriota</taxon>
        <taxon>Stenosarchaea group</taxon>
        <taxon>Halobacteria</taxon>
        <taxon>Halobacteriales</taxon>
        <taxon>Haloferacaceae</taxon>
        <taxon>Halobaculum</taxon>
    </lineage>
</organism>
<dbReference type="InterPro" id="IPR000812">
    <property type="entry name" value="TFIIB"/>
</dbReference>
<accession>A0ABD5THJ6</accession>
<feature type="domain" description="Cyclin-like" evidence="6">
    <location>
        <begin position="133"/>
        <end position="214"/>
    </location>
</feature>
<dbReference type="InterPro" id="IPR036915">
    <property type="entry name" value="Cyclin-like_sf"/>
</dbReference>
<evidence type="ECO:0000313" key="8">
    <source>
        <dbReference type="Proteomes" id="UP001596443"/>
    </source>
</evidence>